<dbReference type="NCBIfam" id="TIGR01453">
    <property type="entry name" value="grpIintron_endo"/>
    <property type="match status" value="1"/>
</dbReference>
<dbReference type="Pfam" id="PF01541">
    <property type="entry name" value="GIY-YIG"/>
    <property type="match status" value="1"/>
</dbReference>
<gene>
    <name evidence="2" type="ORF">DAI18_11595</name>
</gene>
<dbReference type="AlphaFoldDB" id="A0A2S0PB77"/>
<evidence type="ECO:0000313" key="2">
    <source>
        <dbReference type="EMBL" id="AVY94611.1"/>
    </source>
</evidence>
<proteinExistence type="predicted"/>
<organism evidence="2 3">
    <name type="scientific">Microvirgula aerodenitrificans</name>
    <dbReference type="NCBI Taxonomy" id="57480"/>
    <lineage>
        <taxon>Bacteria</taxon>
        <taxon>Pseudomonadati</taxon>
        <taxon>Pseudomonadota</taxon>
        <taxon>Betaproteobacteria</taxon>
        <taxon>Neisseriales</taxon>
        <taxon>Aquaspirillaceae</taxon>
        <taxon>Microvirgula</taxon>
    </lineage>
</organism>
<dbReference type="InterPro" id="IPR000305">
    <property type="entry name" value="GIY-YIG_endonuc"/>
</dbReference>
<evidence type="ECO:0000313" key="3">
    <source>
        <dbReference type="Proteomes" id="UP000244173"/>
    </source>
</evidence>
<protein>
    <recommendedName>
        <fullName evidence="1">GIY-YIG domain-containing protein</fullName>
    </recommendedName>
</protein>
<name>A0A2S0PB77_9NEIS</name>
<dbReference type="SUPFAM" id="SSF82771">
    <property type="entry name" value="GIY-YIG endonuclease"/>
    <property type="match status" value="1"/>
</dbReference>
<dbReference type="GO" id="GO:0004519">
    <property type="term" value="F:endonuclease activity"/>
    <property type="evidence" value="ECO:0007669"/>
    <property type="project" value="InterPro"/>
</dbReference>
<dbReference type="SMART" id="SM00465">
    <property type="entry name" value="GIYc"/>
    <property type="match status" value="1"/>
</dbReference>
<evidence type="ECO:0000259" key="1">
    <source>
        <dbReference type="PROSITE" id="PS50164"/>
    </source>
</evidence>
<dbReference type="InterPro" id="IPR006350">
    <property type="entry name" value="Intron_endoG1"/>
</dbReference>
<dbReference type="Proteomes" id="UP000244173">
    <property type="component" value="Chromosome"/>
</dbReference>
<accession>A0A2S0PB77</accession>
<dbReference type="InterPro" id="IPR035901">
    <property type="entry name" value="GIY-YIG_endonuc_sf"/>
</dbReference>
<dbReference type="PROSITE" id="PS50164">
    <property type="entry name" value="GIY_YIG"/>
    <property type="match status" value="1"/>
</dbReference>
<keyword evidence="3" id="KW-1185">Reference proteome</keyword>
<sequence length="209" mass="24608">MRWFAFSTIKQGESSMNKYEPAGIYIIRCTVNGACYVGKAKRVLQRLHDHQNKLRKGMHDIPLLQRDWNRHGKERFTFNYLPVRVDRLIEWEEFMIMLTDALETEGGYNRMLGQKEWSVSVRIRKSERKLTKSGKFRPLPQSWPDERIDKTYCETFCLAYQPIAHIERCWPIIPPAALKDQRLKAVLKNLLLGEFKTFATTGKQDKNIS</sequence>
<reference evidence="2 3" key="1">
    <citation type="submission" date="2018-04" db="EMBL/GenBank/DDBJ databases">
        <title>Denitrifier Microvirgula.</title>
        <authorList>
            <person name="Anderson E."/>
            <person name="Jang J."/>
            <person name="Ishii S."/>
        </authorList>
    </citation>
    <scope>NUCLEOTIDE SEQUENCE [LARGE SCALE GENOMIC DNA]</scope>
    <source>
        <strain evidence="2 3">BE2.4</strain>
    </source>
</reference>
<dbReference type="KEGG" id="maer:DAI18_11595"/>
<dbReference type="Gene3D" id="3.40.1440.10">
    <property type="entry name" value="GIY-YIG endonuclease"/>
    <property type="match status" value="1"/>
</dbReference>
<feature type="domain" description="GIY-YIG" evidence="1">
    <location>
        <begin position="20"/>
        <end position="110"/>
    </location>
</feature>
<dbReference type="EMBL" id="CP028519">
    <property type="protein sequence ID" value="AVY94611.1"/>
    <property type="molecule type" value="Genomic_DNA"/>
</dbReference>